<dbReference type="InterPro" id="IPR017884">
    <property type="entry name" value="SANT_dom"/>
</dbReference>
<dbReference type="InterPro" id="IPR006626">
    <property type="entry name" value="PbH1"/>
</dbReference>
<keyword evidence="8" id="KW-0804">Transcription</keyword>
<evidence type="ECO:0000256" key="5">
    <source>
        <dbReference type="ARBA" id="ARBA00022525"/>
    </source>
</evidence>
<name>A0A9D5DC97_9LILI</name>
<keyword evidence="9" id="KW-0539">Nucleus</keyword>
<dbReference type="GO" id="GO:0005975">
    <property type="term" value="P:carbohydrate metabolic process"/>
    <property type="evidence" value="ECO:0007669"/>
    <property type="project" value="InterPro"/>
</dbReference>
<feature type="region of interest" description="Disordered" evidence="13">
    <location>
        <begin position="69"/>
        <end position="129"/>
    </location>
</feature>
<dbReference type="Pfam" id="PF00295">
    <property type="entry name" value="Glyco_hydro_28"/>
    <property type="match status" value="1"/>
</dbReference>
<dbReference type="Gene3D" id="2.160.20.10">
    <property type="entry name" value="Single-stranded right-handed beta-helix, Pectin lyase-like"/>
    <property type="match status" value="1"/>
</dbReference>
<evidence type="ECO:0000256" key="6">
    <source>
        <dbReference type="ARBA" id="ARBA00022801"/>
    </source>
</evidence>
<reference evidence="16" key="1">
    <citation type="submission" date="2021-03" db="EMBL/GenBank/DDBJ databases">
        <authorList>
            <person name="Li Z."/>
            <person name="Yang C."/>
        </authorList>
    </citation>
    <scope>NUCLEOTIDE SEQUENCE</scope>
    <source>
        <strain evidence="16">Dzin_1.0</strain>
        <tissue evidence="16">Leaf</tissue>
    </source>
</reference>
<sequence length="519" mass="56177">MASGSLSRSSGSNWTPKQNKLFERALAVYDKETPDRWQNVARAVGGKSAEEVKRHYELLIEDLNHIESGQVPFPNYKSPGSLEEQRLSSTFRVGEARRGSRHSKNITKPKPKPKPSPPPKPSPHPSTKFNVLDFGAKGNGISDDTKAFQSAWASACKVQASTVLIPSNSKFLVGPISFAGPDCQPNIVFQLDGTIIAPTSSKAWSSGLLQWLEFTKLRGITIQGSGTIEGQGNAWWSSSQLDDDSAGKKAQTKPTALRFYGSNNVKVTGIRIQNSPQCHLKFDNCEVLEVSNITISSPGDSPNTDGIHLQNSRHAVIHHSDLGCGDDCISIQTGCSNIMVHDVNCGPGHGISIGGLGKDKTRACVSNVTVQNIYLKNTMTGVRIKSWQGGSGSVQNIRFSNVQVSQVQMPIVIDQYYCDKKASCKNQTSAVVLSGITYENIKGTYTVEPVHLACSDSSPCLGLSLANIDLEPLDEGYDMYGPFCWQAYGVTHGPMVPSIGCLRKNKPTSYKINPDQGSC</sequence>
<dbReference type="PANTHER" id="PTHR31375">
    <property type="match status" value="1"/>
</dbReference>
<dbReference type="InterPro" id="IPR009057">
    <property type="entry name" value="Homeodomain-like_sf"/>
</dbReference>
<organism evidence="16 17">
    <name type="scientific">Dioscorea zingiberensis</name>
    <dbReference type="NCBI Taxonomy" id="325984"/>
    <lineage>
        <taxon>Eukaryota</taxon>
        <taxon>Viridiplantae</taxon>
        <taxon>Streptophyta</taxon>
        <taxon>Embryophyta</taxon>
        <taxon>Tracheophyta</taxon>
        <taxon>Spermatophyta</taxon>
        <taxon>Magnoliopsida</taxon>
        <taxon>Liliopsida</taxon>
        <taxon>Dioscoreales</taxon>
        <taxon>Dioscoreaceae</taxon>
        <taxon>Dioscorea</taxon>
    </lineage>
</organism>
<evidence type="ECO:0000256" key="4">
    <source>
        <dbReference type="ARBA" id="ARBA00022512"/>
    </source>
</evidence>
<reference evidence="16" key="2">
    <citation type="journal article" date="2022" name="Hortic Res">
        <title>The genome of Dioscorea zingiberensis sheds light on the biosynthesis, origin and evolution of the medicinally important diosgenin saponins.</title>
        <authorList>
            <person name="Li Y."/>
            <person name="Tan C."/>
            <person name="Li Z."/>
            <person name="Guo J."/>
            <person name="Li S."/>
            <person name="Chen X."/>
            <person name="Wang C."/>
            <person name="Dai X."/>
            <person name="Yang H."/>
            <person name="Song W."/>
            <person name="Hou L."/>
            <person name="Xu J."/>
            <person name="Tong Z."/>
            <person name="Xu A."/>
            <person name="Yuan X."/>
            <person name="Wang W."/>
            <person name="Yang Q."/>
            <person name="Chen L."/>
            <person name="Sun Z."/>
            <person name="Wang K."/>
            <person name="Pan B."/>
            <person name="Chen J."/>
            <person name="Bao Y."/>
            <person name="Liu F."/>
            <person name="Qi X."/>
            <person name="Gang D.R."/>
            <person name="Wen J."/>
            <person name="Li J."/>
        </authorList>
    </citation>
    <scope>NUCLEOTIDE SEQUENCE</scope>
    <source>
        <strain evidence="16">Dzin_1.0</strain>
    </source>
</reference>
<dbReference type="PROSITE" id="PS51293">
    <property type="entry name" value="SANT"/>
    <property type="match status" value="1"/>
</dbReference>
<dbReference type="SUPFAM" id="SSF51126">
    <property type="entry name" value="Pectin lyase-like"/>
    <property type="match status" value="1"/>
</dbReference>
<feature type="compositionally biased region" description="Pro residues" evidence="13">
    <location>
        <begin position="114"/>
        <end position="124"/>
    </location>
</feature>
<evidence type="ECO:0000256" key="9">
    <source>
        <dbReference type="ARBA" id="ARBA00023242"/>
    </source>
</evidence>
<proteinExistence type="inferred from homology"/>
<evidence type="ECO:0000256" key="3">
    <source>
        <dbReference type="ARBA" id="ARBA00008834"/>
    </source>
</evidence>
<comment type="caution">
    <text evidence="16">The sequence shown here is derived from an EMBL/GenBank/DDBJ whole genome shotgun (WGS) entry which is preliminary data.</text>
</comment>
<comment type="similarity">
    <text evidence="3 12">Belongs to the glycosyl hydrolase 28 family.</text>
</comment>
<accession>A0A9D5DC97</accession>
<dbReference type="InterPro" id="IPR000743">
    <property type="entry name" value="Glyco_hydro_28"/>
</dbReference>
<keyword evidence="17" id="KW-1185">Reference proteome</keyword>
<evidence type="ECO:0000256" key="1">
    <source>
        <dbReference type="ARBA" id="ARBA00004123"/>
    </source>
</evidence>
<dbReference type="SUPFAM" id="SSF46689">
    <property type="entry name" value="Homeodomain-like"/>
    <property type="match status" value="1"/>
</dbReference>
<dbReference type="Pfam" id="PF00249">
    <property type="entry name" value="Myb_DNA-binding"/>
    <property type="match status" value="1"/>
</dbReference>
<dbReference type="AlphaFoldDB" id="A0A9D5DC97"/>
<feature type="compositionally biased region" description="Basic residues" evidence="13">
    <location>
        <begin position="99"/>
        <end position="113"/>
    </location>
</feature>
<dbReference type="GO" id="GO:0004650">
    <property type="term" value="F:polygalacturonase activity"/>
    <property type="evidence" value="ECO:0007669"/>
    <property type="project" value="InterPro"/>
</dbReference>
<evidence type="ECO:0000313" key="16">
    <source>
        <dbReference type="EMBL" id="KAJ0989075.1"/>
    </source>
</evidence>
<dbReference type="CDD" id="cd00167">
    <property type="entry name" value="SANT"/>
    <property type="match status" value="1"/>
</dbReference>
<dbReference type="OrthoDB" id="187139at2759"/>
<keyword evidence="6 12" id="KW-0378">Hydrolase</keyword>
<dbReference type="FunFam" id="1.10.10.60:FF:000154">
    <property type="entry name" value="Transcription factor SRM1"/>
    <property type="match status" value="1"/>
</dbReference>
<gene>
    <name evidence="16" type="ORF">J5N97_007431</name>
</gene>
<comment type="subcellular location">
    <subcellularLocation>
        <location evidence="1">Nucleus</location>
    </subcellularLocation>
    <subcellularLocation>
        <location evidence="2">Secreted</location>
        <location evidence="2">Cell wall</location>
    </subcellularLocation>
</comment>
<keyword evidence="10 12" id="KW-0326">Glycosidase</keyword>
<evidence type="ECO:0000256" key="11">
    <source>
        <dbReference type="ARBA" id="ARBA00023316"/>
    </source>
</evidence>
<evidence type="ECO:0000256" key="2">
    <source>
        <dbReference type="ARBA" id="ARBA00004191"/>
    </source>
</evidence>
<keyword evidence="5" id="KW-0964">Secreted</keyword>
<dbReference type="FunFam" id="2.160.20.10:FF:000019">
    <property type="entry name" value="polygalacturonase At1g48100"/>
    <property type="match status" value="1"/>
</dbReference>
<keyword evidence="4" id="KW-0134">Cell wall</keyword>
<evidence type="ECO:0000259" key="14">
    <source>
        <dbReference type="PROSITE" id="PS50090"/>
    </source>
</evidence>
<feature type="domain" description="SANT" evidence="15">
    <location>
        <begin position="9"/>
        <end position="64"/>
    </location>
</feature>
<evidence type="ECO:0000256" key="8">
    <source>
        <dbReference type="ARBA" id="ARBA00023163"/>
    </source>
</evidence>
<dbReference type="InterPro" id="IPR012334">
    <property type="entry name" value="Pectin_lyas_fold"/>
</dbReference>
<dbReference type="Proteomes" id="UP001085076">
    <property type="component" value="Miscellaneous, Linkage group lg01"/>
</dbReference>
<dbReference type="EMBL" id="JAGGNH010000001">
    <property type="protein sequence ID" value="KAJ0989075.1"/>
    <property type="molecule type" value="Genomic_DNA"/>
</dbReference>
<feature type="domain" description="Myb-like" evidence="14">
    <location>
        <begin position="12"/>
        <end position="60"/>
    </location>
</feature>
<dbReference type="GO" id="GO:0005634">
    <property type="term" value="C:nucleus"/>
    <property type="evidence" value="ECO:0007669"/>
    <property type="project" value="UniProtKB-SubCell"/>
</dbReference>
<dbReference type="InterPro" id="IPR001005">
    <property type="entry name" value="SANT/Myb"/>
</dbReference>
<keyword evidence="7" id="KW-0805">Transcription regulation</keyword>
<dbReference type="PROSITE" id="PS50090">
    <property type="entry name" value="MYB_LIKE"/>
    <property type="match status" value="1"/>
</dbReference>
<evidence type="ECO:0000256" key="7">
    <source>
        <dbReference type="ARBA" id="ARBA00023015"/>
    </source>
</evidence>
<dbReference type="SMART" id="SM00710">
    <property type="entry name" value="PbH1"/>
    <property type="match status" value="6"/>
</dbReference>
<evidence type="ECO:0000256" key="12">
    <source>
        <dbReference type="RuleBase" id="RU361169"/>
    </source>
</evidence>
<dbReference type="SMART" id="SM00717">
    <property type="entry name" value="SANT"/>
    <property type="match status" value="1"/>
</dbReference>
<dbReference type="InterPro" id="IPR011050">
    <property type="entry name" value="Pectin_lyase_fold/virulence"/>
</dbReference>
<evidence type="ECO:0000259" key="15">
    <source>
        <dbReference type="PROSITE" id="PS51293"/>
    </source>
</evidence>
<evidence type="ECO:0000313" key="17">
    <source>
        <dbReference type="Proteomes" id="UP001085076"/>
    </source>
</evidence>
<evidence type="ECO:0000256" key="10">
    <source>
        <dbReference type="ARBA" id="ARBA00023295"/>
    </source>
</evidence>
<evidence type="ECO:0000256" key="13">
    <source>
        <dbReference type="SAM" id="MobiDB-lite"/>
    </source>
</evidence>
<keyword evidence="11" id="KW-0961">Cell wall biogenesis/degradation</keyword>
<dbReference type="Gene3D" id="1.10.10.60">
    <property type="entry name" value="Homeodomain-like"/>
    <property type="match status" value="1"/>
</dbReference>
<dbReference type="GO" id="GO:0071555">
    <property type="term" value="P:cell wall organization"/>
    <property type="evidence" value="ECO:0007669"/>
    <property type="project" value="UniProtKB-KW"/>
</dbReference>
<protein>
    <submittedName>
        <fullName evidence="16">Uncharacterized protein</fullName>
    </submittedName>
</protein>